<evidence type="ECO:0000313" key="3">
    <source>
        <dbReference type="WBParaSite" id="jg8763"/>
    </source>
</evidence>
<dbReference type="GO" id="GO:0005085">
    <property type="term" value="F:guanyl-nucleotide exchange factor activity"/>
    <property type="evidence" value="ECO:0007669"/>
    <property type="project" value="UniProtKB-ARBA"/>
</dbReference>
<dbReference type="InterPro" id="IPR011990">
    <property type="entry name" value="TPR-like_helical_dom_sf"/>
</dbReference>
<feature type="repeat" description="PPR" evidence="1">
    <location>
        <begin position="21"/>
        <end position="55"/>
    </location>
</feature>
<name>A0A915ENP9_9BILA</name>
<dbReference type="InterPro" id="IPR051696">
    <property type="entry name" value="DENN_Domain_GEFs"/>
</dbReference>
<reference evidence="3" key="1">
    <citation type="submission" date="2022-11" db="UniProtKB">
        <authorList>
            <consortium name="WormBaseParasite"/>
        </authorList>
    </citation>
    <scope>IDENTIFICATION</scope>
</reference>
<dbReference type="AlphaFoldDB" id="A0A915ENP9"/>
<dbReference type="PANTHER" id="PTHR12296:SF30">
    <property type="entry name" value="DENN DOMAIN-CONTAINING PROTEIN CRAG"/>
    <property type="match status" value="1"/>
</dbReference>
<dbReference type="NCBIfam" id="TIGR00756">
    <property type="entry name" value="PPR"/>
    <property type="match status" value="1"/>
</dbReference>
<dbReference type="Gene3D" id="1.25.40.10">
    <property type="entry name" value="Tetratricopeptide repeat domain"/>
    <property type="match status" value="1"/>
</dbReference>
<dbReference type="GO" id="GO:0031410">
    <property type="term" value="C:cytoplasmic vesicle"/>
    <property type="evidence" value="ECO:0007669"/>
    <property type="project" value="TreeGrafter"/>
</dbReference>
<dbReference type="Proteomes" id="UP000887574">
    <property type="component" value="Unplaced"/>
</dbReference>
<proteinExistence type="predicted"/>
<protein>
    <submittedName>
        <fullName evidence="3">Pentatricopeptide repeat-containing protein</fullName>
    </submittedName>
</protein>
<evidence type="ECO:0000256" key="1">
    <source>
        <dbReference type="PROSITE-ProRule" id="PRU00708"/>
    </source>
</evidence>
<dbReference type="PANTHER" id="PTHR12296">
    <property type="entry name" value="DENN DOMAIN-CONTAINING PROTEIN 4"/>
    <property type="match status" value="1"/>
</dbReference>
<sequence>MLKLAFCVLGRMERSDLPIHDQVCYRILMYECGQHNRPELATQVLLKMKRMGMHLNAVTYGIYHRALMQGNGQQRPN</sequence>
<dbReference type="InterPro" id="IPR002885">
    <property type="entry name" value="PPR_rpt"/>
</dbReference>
<organism evidence="2 3">
    <name type="scientific">Ditylenchus dipsaci</name>
    <dbReference type="NCBI Taxonomy" id="166011"/>
    <lineage>
        <taxon>Eukaryota</taxon>
        <taxon>Metazoa</taxon>
        <taxon>Ecdysozoa</taxon>
        <taxon>Nematoda</taxon>
        <taxon>Chromadorea</taxon>
        <taxon>Rhabditida</taxon>
        <taxon>Tylenchina</taxon>
        <taxon>Tylenchomorpha</taxon>
        <taxon>Sphaerularioidea</taxon>
        <taxon>Anguinidae</taxon>
        <taxon>Anguininae</taxon>
        <taxon>Ditylenchus</taxon>
    </lineage>
</organism>
<dbReference type="Pfam" id="PF13041">
    <property type="entry name" value="PPR_2"/>
    <property type="match status" value="1"/>
</dbReference>
<keyword evidence="2" id="KW-1185">Reference proteome</keyword>
<evidence type="ECO:0000313" key="2">
    <source>
        <dbReference type="Proteomes" id="UP000887574"/>
    </source>
</evidence>
<accession>A0A915ENP9</accession>
<dbReference type="WBParaSite" id="jg8763">
    <property type="protein sequence ID" value="jg8763"/>
    <property type="gene ID" value="jg8763"/>
</dbReference>
<dbReference type="GO" id="GO:0032483">
    <property type="term" value="P:regulation of Rab protein signal transduction"/>
    <property type="evidence" value="ECO:0007669"/>
    <property type="project" value="TreeGrafter"/>
</dbReference>
<dbReference type="PROSITE" id="PS51375">
    <property type="entry name" value="PPR"/>
    <property type="match status" value="1"/>
</dbReference>